<sequence length="94" mass="10139">MSDKKDSPAEARTAHQWLKSVSEKLDNDPALIQELTGDLLDLTRDVAHGPSRPAAPLTAFLVGYAAGRNTSDAAGVRAEIAKVNEHLDDWSQES</sequence>
<dbReference type="EMBL" id="QEEZ01000001">
    <property type="protein sequence ID" value="PWC02797.1"/>
    <property type="molecule type" value="Genomic_DNA"/>
</dbReference>
<dbReference type="AlphaFoldDB" id="A0A2U1T9W5"/>
<accession>A0A2U1T9W5</accession>
<keyword evidence="3" id="KW-1185">Reference proteome</keyword>
<feature type="domain" description="DUF6457" evidence="1">
    <location>
        <begin position="11"/>
        <end position="93"/>
    </location>
</feature>
<reference evidence="3" key="1">
    <citation type="submission" date="2018-04" db="EMBL/GenBank/DDBJ databases">
        <authorList>
            <person name="Liu S."/>
            <person name="Wang Z."/>
            <person name="Li J."/>
        </authorList>
    </citation>
    <scope>NUCLEOTIDE SEQUENCE [LARGE SCALE GENOMIC DNA]</scope>
    <source>
        <strain evidence="3">2189</strain>
    </source>
</reference>
<protein>
    <recommendedName>
        <fullName evidence="1">DUF6457 domain-containing protein</fullName>
    </recommendedName>
</protein>
<dbReference type="Proteomes" id="UP000244989">
    <property type="component" value="Unassembled WGS sequence"/>
</dbReference>
<gene>
    <name evidence="2" type="ORF">DF222_00675</name>
</gene>
<comment type="caution">
    <text evidence="2">The sequence shown here is derived from an EMBL/GenBank/DDBJ whole genome shotgun (WGS) entry which is preliminary data.</text>
</comment>
<dbReference type="Pfam" id="PF20058">
    <property type="entry name" value="DUF6457"/>
    <property type="match status" value="1"/>
</dbReference>
<dbReference type="KEGG" id="cyz:C3B44_01945"/>
<name>A0A2U1T9W5_9CORY</name>
<evidence type="ECO:0000259" key="1">
    <source>
        <dbReference type="Pfam" id="PF20058"/>
    </source>
</evidence>
<proteinExistence type="predicted"/>
<evidence type="ECO:0000313" key="2">
    <source>
        <dbReference type="EMBL" id="PWC02797.1"/>
    </source>
</evidence>
<dbReference type="RefSeq" id="WP_108430879.1">
    <property type="nucleotide sequence ID" value="NZ_CP026947.1"/>
</dbReference>
<evidence type="ECO:0000313" key="3">
    <source>
        <dbReference type="Proteomes" id="UP000244989"/>
    </source>
</evidence>
<organism evidence="2 3">
    <name type="scientific">Corynebacterium yudongzhengii</name>
    <dbReference type="NCBI Taxonomy" id="2080740"/>
    <lineage>
        <taxon>Bacteria</taxon>
        <taxon>Bacillati</taxon>
        <taxon>Actinomycetota</taxon>
        <taxon>Actinomycetes</taxon>
        <taxon>Mycobacteriales</taxon>
        <taxon>Corynebacteriaceae</taxon>
        <taxon>Corynebacterium</taxon>
    </lineage>
</organism>
<dbReference type="InterPro" id="IPR045598">
    <property type="entry name" value="DUF6457"/>
</dbReference>
<dbReference type="OrthoDB" id="4735656at2"/>